<dbReference type="InterPro" id="IPR015388">
    <property type="entry name" value="FCP1_C"/>
</dbReference>
<evidence type="ECO:0000256" key="3">
    <source>
        <dbReference type="ARBA" id="ARBA00022801"/>
    </source>
</evidence>
<evidence type="ECO:0000256" key="4">
    <source>
        <dbReference type="ARBA" id="ARBA00022912"/>
    </source>
</evidence>
<feature type="compositionally biased region" description="Basic and acidic residues" evidence="9">
    <location>
        <begin position="952"/>
        <end position="968"/>
    </location>
</feature>
<evidence type="ECO:0000313" key="14">
    <source>
        <dbReference type="VGNC" id="VGNC:71541"/>
    </source>
</evidence>
<dbReference type="GO" id="GO:0001096">
    <property type="term" value="F:TFIIF-class transcription factor complex binding"/>
    <property type="evidence" value="ECO:0007669"/>
    <property type="project" value="Ensembl"/>
</dbReference>
<dbReference type="Proteomes" id="UP000006718">
    <property type="component" value="Chromosome 18"/>
</dbReference>
<dbReference type="GO" id="GO:0043923">
    <property type="term" value="P:host-mediated activation of viral transcription"/>
    <property type="evidence" value="ECO:0007669"/>
    <property type="project" value="Ensembl"/>
</dbReference>
<organism evidence="12 13">
    <name type="scientific">Macaca mulatta</name>
    <name type="common">Rhesus macaque</name>
    <dbReference type="NCBI Taxonomy" id="9544"/>
    <lineage>
        <taxon>Eukaryota</taxon>
        <taxon>Metazoa</taxon>
        <taxon>Chordata</taxon>
        <taxon>Craniata</taxon>
        <taxon>Vertebrata</taxon>
        <taxon>Euteleostomi</taxon>
        <taxon>Mammalia</taxon>
        <taxon>Eutheria</taxon>
        <taxon>Euarchontoglires</taxon>
        <taxon>Primates</taxon>
        <taxon>Haplorrhini</taxon>
        <taxon>Catarrhini</taxon>
        <taxon>Cercopithecidae</taxon>
        <taxon>Cercopithecinae</taxon>
        <taxon>Macaca</taxon>
    </lineage>
</organism>
<evidence type="ECO:0000256" key="1">
    <source>
        <dbReference type="ARBA" id="ARBA00004123"/>
    </source>
</evidence>
<dbReference type="CDD" id="cd07521">
    <property type="entry name" value="HAD_FCP1-like"/>
    <property type="match status" value="1"/>
</dbReference>
<dbReference type="Bgee" id="ENSMMUG00000009151">
    <property type="expression patterns" value="Expressed in spermatocyte and 20 other cell types or tissues"/>
</dbReference>
<dbReference type="InterPro" id="IPR004274">
    <property type="entry name" value="FCP1_dom"/>
</dbReference>
<dbReference type="InterPro" id="IPR036412">
    <property type="entry name" value="HAD-like_sf"/>
</dbReference>
<evidence type="ECO:0000256" key="2">
    <source>
        <dbReference type="ARBA" id="ARBA00013081"/>
    </source>
</evidence>
<feature type="compositionally biased region" description="Polar residues" evidence="9">
    <location>
        <begin position="601"/>
        <end position="610"/>
    </location>
</feature>
<dbReference type="GO" id="GO:0005654">
    <property type="term" value="C:nucleoplasm"/>
    <property type="evidence" value="ECO:0007669"/>
    <property type="project" value="Ensembl"/>
</dbReference>
<feature type="compositionally biased region" description="Basic and acidic residues" evidence="9">
    <location>
        <begin position="614"/>
        <end position="623"/>
    </location>
</feature>
<dbReference type="GO" id="GO:0008420">
    <property type="term" value="F:RNA polymerase II CTD heptapeptide repeat phosphatase activity"/>
    <property type="evidence" value="ECO:0000318"/>
    <property type="project" value="GO_Central"/>
</dbReference>
<dbReference type="InParanoid" id="F7HRQ5"/>
<dbReference type="GO" id="GO:0030957">
    <property type="term" value="F:Tat protein binding"/>
    <property type="evidence" value="ECO:0007669"/>
    <property type="project" value="Ensembl"/>
</dbReference>
<dbReference type="SUPFAM" id="SSF52113">
    <property type="entry name" value="BRCT domain"/>
    <property type="match status" value="1"/>
</dbReference>
<feature type="compositionally biased region" description="Acidic residues" evidence="9">
    <location>
        <begin position="1079"/>
        <end position="1092"/>
    </location>
</feature>
<dbReference type="SMR" id="F7HRQ5"/>
<feature type="compositionally biased region" description="Acidic residues" evidence="9">
    <location>
        <begin position="796"/>
        <end position="809"/>
    </location>
</feature>
<evidence type="ECO:0000256" key="6">
    <source>
        <dbReference type="ARBA" id="ARBA00040602"/>
    </source>
</evidence>
<dbReference type="PANTHER" id="PTHR23081:SF36">
    <property type="entry name" value="RNA POLYMERASE II SUBUNIT A C-TERMINAL DOMAIN PHOSPHATASE"/>
    <property type="match status" value="1"/>
</dbReference>
<dbReference type="STRING" id="9544.ENSMMUP00000012000"/>
<dbReference type="ExpressionAtlas" id="F7HRQ5">
    <property type="expression patterns" value="baseline"/>
</dbReference>
<comment type="subcellular location">
    <subcellularLocation>
        <location evidence="1">Nucleus</location>
    </subcellularLocation>
</comment>
<dbReference type="GO" id="GO:0030496">
    <property type="term" value="C:midbody"/>
    <property type="evidence" value="ECO:0007669"/>
    <property type="project" value="Ensembl"/>
</dbReference>
<evidence type="ECO:0000313" key="12">
    <source>
        <dbReference type="Ensembl" id="ENSMMUP00000012000.4"/>
    </source>
</evidence>
<dbReference type="FunFam" id="1.10.287.10:FF:000010">
    <property type="entry name" value="RNA polymerase II subunit A C-terminal domain phosphatase"/>
    <property type="match status" value="1"/>
</dbReference>
<evidence type="ECO:0000256" key="8">
    <source>
        <dbReference type="ARBA" id="ARBA00048336"/>
    </source>
</evidence>
<dbReference type="SMART" id="SM00577">
    <property type="entry name" value="CPDc"/>
    <property type="match status" value="1"/>
</dbReference>
<dbReference type="Pfam" id="PF09309">
    <property type="entry name" value="FCP1_C"/>
    <property type="match status" value="1"/>
</dbReference>
<dbReference type="GO" id="GO:0010458">
    <property type="term" value="P:exit from mitosis"/>
    <property type="evidence" value="ECO:0007669"/>
    <property type="project" value="Ensembl"/>
</dbReference>
<evidence type="ECO:0000256" key="9">
    <source>
        <dbReference type="SAM" id="MobiDB-lite"/>
    </source>
</evidence>
<sequence length="1238" mass="134505">MGARVVLCPTWRGVYTLSPVPCGGMCAHPCPLSHVEGHVYMSSVPCPCGGACTHCCPLSHVEGRVQTHVLCPMWRGVCTLSPVPHGGVCAHTCPVPHGGACTHMSSVPCGGVCTHMSSVWRGTYTHTSSVPCGGACTHILCPCGGACTHTCPLSHVEGHVHTSSVRVEGRVHTHVLCPMWRGVYTHVLCPCGGACTHTCPLSHVEGHVHTHVLCPCGGACTHACPLSLWRSVYTCMSSVRVERRVHTHVLCPCGGACTHACPLSVWRSVYTCMSSVRVERRVHTRPLSVWRSVYTCMSSVRVERRVHMHVLCPCGEACTHVFSVPCGGVCTHTCSLSVWRGAYTHMSCVPCGGACTHMFSVRVERCVHTHVLCPMWRGRHMHVFRMPVSDTCVFRTPVSGTRVVGAAGAPQTFSPDCCCRSFQGIFHFQLGRGEPMLHTRLRPHCKDFLEKIAKLYELHVFTFGSRLYAHTIAGFLDPEKKLFSHRILSRDECIDPFSKTGNLRNLFPCGDSMVCIIDDREDVWKFAPNLITVKKYVYFQGTGDMNAPPGSRDSQTRKKVNHSSRGTEISEQAPPVREPEWGTQAPGVEPSNGLEKPAQELNGSEATAPQDSPRPGKPDERDTWPAAQAPTSSGELAGTPEPQGSCVQGGRAAPGQRPAQGATGTDLDFDLSSDSESSSESEGTKSPSSASDGESEGGRSRQKPKEEENPAPEGAGALAQGSSLEPGRPAALSLPGEAEPGTHAPDKGPELGGQEEGERDGLCGLGNGCADRKEAETESQNSELSGVTAGESLDQSVEEEEEEDTDEDDHLIYLEEILVRVHTDYYAKYDRFLNKEIEEAPDIRKIVPELKSKVLADVAIIFSGLHPTNFPIEKTREHYHATALGAKILTRLVLSPDAPDRATHLIAARAGTEKVLQAQECGHLHVVNPDWLWSCLERWDKVEEQLFPLRDDHSKRENSPAAFPDREGVPPTTLFHPMPVLPKAQPGPEVRIYDSNTGKLIRTGARGPPAPPSSLPLHREPSSFRAVPPPQPQTFGEELPDAPDGEQPGPSRRKRQPSMSETMPLYTLCKEDLESMDKEVDDILGEGSDDSDSEKRRPEEQEEEPQPRTPGARRERTLGAAASSERSVAGGRGPRGHKRKLNEEDAASESSRESSNEDEGSSSEADEMAKALEAELNDLMGPVSGERRESRAAWSFLQLPPQGPRHVTWAATCPPPTGILAGGVAFPGRPFMSWRDLM</sequence>
<dbReference type="Ensembl" id="ENSMMUT00000012798.4">
    <property type="protein sequence ID" value="ENSMMUP00000012000.4"/>
    <property type="gene ID" value="ENSMMUG00000009151.4"/>
</dbReference>
<dbReference type="FunFam" id="3.40.50.10190:FF:000007">
    <property type="entry name" value="RNA polymerase II subunit A C-terminal domain phosphatase"/>
    <property type="match status" value="1"/>
</dbReference>
<reference evidence="12" key="3">
    <citation type="submission" date="2025-08" db="UniProtKB">
        <authorList>
            <consortium name="Ensembl"/>
        </authorList>
    </citation>
    <scope>IDENTIFICATION</scope>
    <source>
        <strain evidence="12">17573</strain>
    </source>
</reference>
<dbReference type="GeneTree" id="ENSGT00390000015641"/>
<evidence type="ECO:0000313" key="13">
    <source>
        <dbReference type="Proteomes" id="UP000006718"/>
    </source>
</evidence>
<feature type="compositionally biased region" description="Acidic residues" evidence="9">
    <location>
        <begin position="1156"/>
        <end position="1166"/>
    </location>
</feature>
<keyword evidence="3" id="KW-0378">Hydrolase</keyword>
<dbReference type="CDD" id="cd17729">
    <property type="entry name" value="BRCT_CTDP1"/>
    <property type="match status" value="1"/>
</dbReference>
<dbReference type="InterPro" id="IPR023214">
    <property type="entry name" value="HAD_sf"/>
</dbReference>
<evidence type="ECO:0000259" key="11">
    <source>
        <dbReference type="PROSITE" id="PS50969"/>
    </source>
</evidence>
<reference evidence="12" key="4">
    <citation type="submission" date="2025-09" db="UniProtKB">
        <authorList>
            <consortium name="Ensembl"/>
        </authorList>
    </citation>
    <scope>IDENTIFICATION</scope>
    <source>
        <strain evidence="12">17573</strain>
    </source>
</reference>
<dbReference type="InterPro" id="IPR039189">
    <property type="entry name" value="Fcp1"/>
</dbReference>
<dbReference type="GO" id="GO:0051233">
    <property type="term" value="C:spindle midzone"/>
    <property type="evidence" value="ECO:0007669"/>
    <property type="project" value="Ensembl"/>
</dbReference>
<evidence type="ECO:0000259" key="10">
    <source>
        <dbReference type="PROSITE" id="PS50172"/>
    </source>
</evidence>
<feature type="compositionally biased region" description="Acidic residues" evidence="9">
    <location>
        <begin position="667"/>
        <end position="679"/>
    </location>
</feature>
<dbReference type="InterPro" id="IPR036420">
    <property type="entry name" value="BRCT_dom_sf"/>
</dbReference>
<dbReference type="AlphaFoldDB" id="F7HRQ5"/>
<reference evidence="12" key="2">
    <citation type="submission" date="2019-01" db="EMBL/GenBank/DDBJ databases">
        <authorList>
            <person name="Graves T."/>
            <person name="Eichler E.E."/>
            <person name="Wilson R.K."/>
        </authorList>
    </citation>
    <scope>NUCLEOTIDE SEQUENCE [LARGE SCALE GENOMIC DNA]</scope>
    <source>
        <strain evidence="12">17573</strain>
    </source>
</reference>
<dbReference type="GO" id="GO:0032991">
    <property type="term" value="C:protein-containing complex"/>
    <property type="evidence" value="ECO:0007669"/>
    <property type="project" value="Ensembl"/>
</dbReference>
<keyword evidence="5" id="KW-0539">Nucleus</keyword>
<dbReference type="EC" id="3.1.3.16" evidence="2"/>
<feature type="region of interest" description="Disordered" evidence="9">
    <location>
        <begin position="952"/>
        <end position="1170"/>
    </location>
</feature>
<dbReference type="GO" id="GO:0000922">
    <property type="term" value="C:spindle pole"/>
    <property type="evidence" value="ECO:0007669"/>
    <property type="project" value="Ensembl"/>
</dbReference>
<dbReference type="SUPFAM" id="SSF56784">
    <property type="entry name" value="HAD-like"/>
    <property type="match status" value="1"/>
</dbReference>
<dbReference type="Gene3D" id="3.40.50.10190">
    <property type="entry name" value="BRCT domain"/>
    <property type="match status" value="1"/>
</dbReference>
<feature type="domain" description="BRCT" evidence="10">
    <location>
        <begin position="850"/>
        <end position="949"/>
    </location>
</feature>
<dbReference type="InterPro" id="IPR001357">
    <property type="entry name" value="BRCT_dom"/>
</dbReference>
<proteinExistence type="predicted"/>
<feature type="compositionally biased region" description="Basic and acidic residues" evidence="9">
    <location>
        <begin position="696"/>
        <end position="708"/>
    </location>
</feature>
<feature type="compositionally biased region" description="Low complexity" evidence="9">
    <location>
        <begin position="680"/>
        <end position="691"/>
    </location>
</feature>
<evidence type="ECO:0000256" key="5">
    <source>
        <dbReference type="ARBA" id="ARBA00023242"/>
    </source>
</evidence>
<dbReference type="VGNC" id="VGNC:71541">
    <property type="gene designation" value="CTDP1"/>
</dbReference>
<dbReference type="GO" id="GO:0005813">
    <property type="term" value="C:centrosome"/>
    <property type="evidence" value="ECO:0007669"/>
    <property type="project" value="Ensembl"/>
</dbReference>
<name>F7HRQ5_MACMU</name>
<accession>F7HRQ5</accession>
<protein>
    <recommendedName>
        <fullName evidence="6">RNA polymerase II subunit A C-terminal domain phosphatase</fullName>
        <ecNumber evidence="2">3.1.3.16</ecNumber>
    </recommendedName>
</protein>
<dbReference type="PROSITE" id="PS50969">
    <property type="entry name" value="FCP1"/>
    <property type="match status" value="1"/>
</dbReference>
<evidence type="ECO:0000256" key="7">
    <source>
        <dbReference type="ARBA" id="ARBA00047761"/>
    </source>
</evidence>
<reference evidence="13" key="1">
    <citation type="journal article" date="2007" name="Science">
        <title>Evolutionary and biomedical insights from the rhesus macaque genome.</title>
        <authorList>
            <person name="Gibbs R.A."/>
            <person name="Rogers J."/>
            <person name="Katze M.G."/>
            <person name="Bumgarner R."/>
            <person name="Weinstock G.M."/>
            <person name="Mardis E.R."/>
            <person name="Remington K.A."/>
            <person name="Strausberg R.L."/>
            <person name="Venter J.C."/>
            <person name="Wilson R.K."/>
            <person name="Batzer M.A."/>
            <person name="Bustamante C.D."/>
            <person name="Eichler E.E."/>
            <person name="Hahn M.W."/>
            <person name="Hardison R.C."/>
            <person name="Makova K.D."/>
            <person name="Miller W."/>
            <person name="Milosavljevic A."/>
            <person name="Palermo R.E."/>
            <person name="Siepel A."/>
            <person name="Sikela J.M."/>
            <person name="Attaway T."/>
            <person name="Bell S."/>
            <person name="Bernard K.E."/>
            <person name="Buhay C.J."/>
            <person name="Chandrabose M.N."/>
            <person name="Dao M."/>
            <person name="Davis C."/>
            <person name="Delehaunty K.D."/>
            <person name="Ding Y."/>
            <person name="Dinh H.H."/>
            <person name="Dugan-Rocha S."/>
            <person name="Fulton L.A."/>
            <person name="Gabisi R.A."/>
            <person name="Garner T.T."/>
            <person name="Godfrey J."/>
            <person name="Hawes A.C."/>
            <person name="Hernandez J."/>
            <person name="Hines S."/>
            <person name="Holder M."/>
            <person name="Hume J."/>
            <person name="Jhangiani S.N."/>
            <person name="Joshi V."/>
            <person name="Khan Z.M."/>
            <person name="Kirkness E.F."/>
            <person name="Cree A."/>
            <person name="Fowler R.G."/>
            <person name="Lee S."/>
            <person name="Lewis L.R."/>
            <person name="Li Z."/>
            <person name="Liu Y.-S."/>
            <person name="Moore S.M."/>
            <person name="Muzny D."/>
            <person name="Nazareth L.V."/>
            <person name="Ngo D.N."/>
            <person name="Okwuonu G.O."/>
            <person name="Pai G."/>
            <person name="Parker D."/>
            <person name="Paul H.A."/>
            <person name="Pfannkoch C."/>
            <person name="Pohl C.S."/>
            <person name="Rogers Y.-H.C."/>
            <person name="Ruiz S.J."/>
            <person name="Sabo A."/>
            <person name="Santibanez J."/>
            <person name="Schneider B.W."/>
            <person name="Smith S.M."/>
            <person name="Sodergren E."/>
            <person name="Svatek A.F."/>
            <person name="Utterback T.R."/>
            <person name="Vattathil S."/>
            <person name="Warren W."/>
            <person name="White C.S."/>
            <person name="Chinwalla A.T."/>
            <person name="Feng Y."/>
            <person name="Halpern A.L."/>
            <person name="Hillier L.W."/>
            <person name="Huang X."/>
            <person name="Minx P."/>
            <person name="Nelson J.O."/>
            <person name="Pepin K.H."/>
            <person name="Qin X."/>
            <person name="Sutton G.G."/>
            <person name="Venter E."/>
            <person name="Walenz B.P."/>
            <person name="Wallis J.W."/>
            <person name="Worley K.C."/>
            <person name="Yang S.-P."/>
            <person name="Jones S.M."/>
            <person name="Marra M.A."/>
            <person name="Rocchi M."/>
            <person name="Schein J.E."/>
            <person name="Baertsch R."/>
            <person name="Clarke L."/>
            <person name="Csuros M."/>
            <person name="Glasscock J."/>
            <person name="Harris R.A."/>
            <person name="Havlak P."/>
            <person name="Jackson A.R."/>
            <person name="Jiang H."/>
            <person name="Liu Y."/>
            <person name="Messina D.N."/>
            <person name="Shen Y."/>
            <person name="Song H.X.-Z."/>
            <person name="Wylie T."/>
            <person name="Zhang L."/>
            <person name="Birney E."/>
            <person name="Han K."/>
            <person name="Konkel M.K."/>
            <person name="Lee J."/>
            <person name="Smit A.F.A."/>
            <person name="Ullmer B."/>
            <person name="Wang H."/>
            <person name="Xing J."/>
            <person name="Burhans R."/>
            <person name="Cheng Z."/>
            <person name="Karro J.E."/>
            <person name="Ma J."/>
            <person name="Raney B."/>
            <person name="She X."/>
            <person name="Cox M.J."/>
            <person name="Demuth J.P."/>
            <person name="Dumas L.J."/>
            <person name="Han S.-G."/>
            <person name="Hopkins J."/>
            <person name="Karimpour-Fard A."/>
            <person name="Kim Y.H."/>
            <person name="Pollack J.R."/>
            <person name="Vinar T."/>
            <person name="Addo-Quaye C."/>
            <person name="Degenhardt J."/>
            <person name="Denby A."/>
            <person name="Hubisz M.J."/>
            <person name="Indap A."/>
            <person name="Kosiol C."/>
            <person name="Lahn B.T."/>
            <person name="Lawson H.A."/>
            <person name="Marklein A."/>
            <person name="Nielsen R."/>
            <person name="Vallender E.J."/>
            <person name="Clark A.G."/>
            <person name="Ferguson B."/>
            <person name="Hernandez R.D."/>
            <person name="Hirani K."/>
            <person name="Kehrer-Sawatzki H."/>
            <person name="Kolb J."/>
            <person name="Patil S."/>
            <person name="Pu L.-L."/>
            <person name="Ren Y."/>
            <person name="Smith D.G."/>
            <person name="Wheeler D.A."/>
            <person name="Schenck I."/>
            <person name="Ball E.V."/>
            <person name="Chen R."/>
            <person name="Cooper D.N."/>
            <person name="Giardine B."/>
            <person name="Hsu F."/>
            <person name="Kent W.J."/>
            <person name="Lesk A."/>
            <person name="Nelson D.L."/>
            <person name="O'brien W.E."/>
            <person name="Pruefer K."/>
            <person name="Stenson P.D."/>
            <person name="Wallace J.C."/>
            <person name="Ke H."/>
            <person name="Liu X.-M."/>
            <person name="Wang P."/>
            <person name="Xiang A.P."/>
            <person name="Yang F."/>
            <person name="Barber G.P."/>
            <person name="Haussler D."/>
            <person name="Karolchik D."/>
            <person name="Kern A.D."/>
            <person name="Kuhn R.M."/>
            <person name="Smith K.E."/>
            <person name="Zwieg A.S."/>
        </authorList>
    </citation>
    <scope>NUCLEOTIDE SEQUENCE [LARGE SCALE GENOMIC DNA]</scope>
    <source>
        <strain evidence="13">17573</strain>
    </source>
</reference>
<comment type="catalytic activity">
    <reaction evidence="7">
        <text>O-phospho-L-seryl-[protein] + H2O = L-seryl-[protein] + phosphate</text>
        <dbReference type="Rhea" id="RHEA:20629"/>
        <dbReference type="Rhea" id="RHEA-COMP:9863"/>
        <dbReference type="Rhea" id="RHEA-COMP:11604"/>
        <dbReference type="ChEBI" id="CHEBI:15377"/>
        <dbReference type="ChEBI" id="CHEBI:29999"/>
        <dbReference type="ChEBI" id="CHEBI:43474"/>
        <dbReference type="ChEBI" id="CHEBI:83421"/>
        <dbReference type="EC" id="3.1.3.16"/>
    </reaction>
</comment>
<dbReference type="Pfam" id="PF00533">
    <property type="entry name" value="BRCT"/>
    <property type="match status" value="1"/>
</dbReference>
<feature type="domain" description="FCP1 homology" evidence="11">
    <location>
        <begin position="377"/>
        <end position="560"/>
    </location>
</feature>
<dbReference type="NCBIfam" id="TIGR02250">
    <property type="entry name" value="FCP1_euk"/>
    <property type="match status" value="1"/>
</dbReference>
<feature type="compositionally biased region" description="Basic and acidic residues" evidence="9">
    <location>
        <begin position="1069"/>
        <end position="1078"/>
    </location>
</feature>
<feature type="region of interest" description="Disordered" evidence="9">
    <location>
        <begin position="545"/>
        <end position="810"/>
    </location>
</feature>
<dbReference type="PANTHER" id="PTHR23081">
    <property type="entry name" value="RNA POLYMERASE II CTD PHOSPHATASE"/>
    <property type="match status" value="1"/>
</dbReference>
<gene>
    <name evidence="12 14" type="primary">CTDP1</name>
</gene>
<keyword evidence="13" id="KW-1185">Reference proteome</keyword>
<dbReference type="Gene3D" id="3.40.50.1000">
    <property type="entry name" value="HAD superfamily/HAD-like"/>
    <property type="match status" value="1"/>
</dbReference>
<dbReference type="InterPro" id="IPR011947">
    <property type="entry name" value="FCP1_euk"/>
</dbReference>
<dbReference type="SMART" id="SM00292">
    <property type="entry name" value="BRCT"/>
    <property type="match status" value="1"/>
</dbReference>
<dbReference type="FunCoup" id="F7HRQ5">
    <property type="interactions" value="1802"/>
</dbReference>
<dbReference type="Pfam" id="PF03031">
    <property type="entry name" value="NIF"/>
    <property type="match status" value="1"/>
</dbReference>
<dbReference type="PROSITE" id="PS50172">
    <property type="entry name" value="BRCT"/>
    <property type="match status" value="1"/>
</dbReference>
<keyword evidence="4" id="KW-0904">Protein phosphatase</keyword>
<comment type="catalytic activity">
    <reaction evidence="8">
        <text>O-phospho-L-threonyl-[protein] + H2O = L-threonyl-[protein] + phosphate</text>
        <dbReference type="Rhea" id="RHEA:47004"/>
        <dbReference type="Rhea" id="RHEA-COMP:11060"/>
        <dbReference type="Rhea" id="RHEA-COMP:11605"/>
        <dbReference type="ChEBI" id="CHEBI:15377"/>
        <dbReference type="ChEBI" id="CHEBI:30013"/>
        <dbReference type="ChEBI" id="CHEBI:43474"/>
        <dbReference type="ChEBI" id="CHEBI:61977"/>
        <dbReference type="EC" id="3.1.3.16"/>
    </reaction>
</comment>
<dbReference type="VEuPathDB" id="HostDB:ENSMMUG00000009151"/>